<dbReference type="Gene3D" id="2.60.300.12">
    <property type="entry name" value="HesB-like domain"/>
    <property type="match status" value="1"/>
</dbReference>
<dbReference type="EMBL" id="REFJ01000005">
    <property type="protein sequence ID" value="RMA78771.1"/>
    <property type="molecule type" value="Genomic_DNA"/>
</dbReference>
<dbReference type="SUPFAM" id="SSF89360">
    <property type="entry name" value="HesB-like domain"/>
    <property type="match status" value="1"/>
</dbReference>
<dbReference type="GO" id="GO:0016226">
    <property type="term" value="P:iron-sulfur cluster assembly"/>
    <property type="evidence" value="ECO:0007669"/>
    <property type="project" value="InterPro"/>
</dbReference>
<dbReference type="NCBIfam" id="TIGR00049">
    <property type="entry name" value="iron-sulfur cluster assembly accessory protein"/>
    <property type="match status" value="1"/>
</dbReference>
<dbReference type="GO" id="GO:0005829">
    <property type="term" value="C:cytosol"/>
    <property type="evidence" value="ECO:0007669"/>
    <property type="project" value="TreeGrafter"/>
</dbReference>
<keyword evidence="4" id="KW-1185">Reference proteome</keyword>
<dbReference type="InterPro" id="IPR000361">
    <property type="entry name" value="ATAP_core_dom"/>
</dbReference>
<dbReference type="OrthoDB" id="9801228at2"/>
<dbReference type="PANTHER" id="PTHR10072">
    <property type="entry name" value="IRON-SULFUR CLUSTER ASSEMBLY PROTEIN"/>
    <property type="match status" value="1"/>
</dbReference>
<dbReference type="InterPro" id="IPR016092">
    <property type="entry name" value="ATAP"/>
</dbReference>
<gene>
    <name evidence="3" type="ORF">DFR27_2110</name>
</gene>
<comment type="caution">
    <text evidence="3">The sequence shown here is derived from an EMBL/GenBank/DDBJ whole genome shotgun (WGS) entry which is preliminary data.</text>
</comment>
<dbReference type="GO" id="GO:0051537">
    <property type="term" value="F:2 iron, 2 sulfur cluster binding"/>
    <property type="evidence" value="ECO:0007669"/>
    <property type="project" value="TreeGrafter"/>
</dbReference>
<protein>
    <submittedName>
        <fullName evidence="3">Iron-sulfur cluster assembly protein</fullName>
    </submittedName>
</protein>
<dbReference type="Pfam" id="PF01521">
    <property type="entry name" value="Fe-S_biosyn"/>
    <property type="match status" value="1"/>
</dbReference>
<comment type="similarity">
    <text evidence="1">Belongs to the HesB/IscA family.</text>
</comment>
<dbReference type="Proteomes" id="UP000267187">
    <property type="component" value="Unassembled WGS sequence"/>
</dbReference>
<evidence type="ECO:0000256" key="1">
    <source>
        <dbReference type="ARBA" id="ARBA00006718"/>
    </source>
</evidence>
<dbReference type="PANTHER" id="PTHR10072:SF41">
    <property type="entry name" value="IRON-SULFUR CLUSTER ASSEMBLY 1 HOMOLOG, MITOCHONDRIAL"/>
    <property type="match status" value="1"/>
</dbReference>
<evidence type="ECO:0000259" key="2">
    <source>
        <dbReference type="Pfam" id="PF01521"/>
    </source>
</evidence>
<evidence type="ECO:0000313" key="4">
    <source>
        <dbReference type="Proteomes" id="UP000267187"/>
    </source>
</evidence>
<reference evidence="3 4" key="1">
    <citation type="submission" date="2018-10" db="EMBL/GenBank/DDBJ databases">
        <title>Genomic Encyclopedia of Type Strains, Phase IV (KMG-IV): sequencing the most valuable type-strain genomes for metagenomic binning, comparative biology and taxonomic classification.</title>
        <authorList>
            <person name="Goeker M."/>
        </authorList>
    </citation>
    <scope>NUCLEOTIDE SEQUENCE [LARGE SCALE GENOMIC DNA]</scope>
    <source>
        <strain evidence="3 4">DSM 25080</strain>
    </source>
</reference>
<name>A0A3M0A0W5_9GAMM</name>
<organism evidence="3 4">
    <name type="scientific">Umboniibacter marinipuniceus</name>
    <dbReference type="NCBI Taxonomy" id="569599"/>
    <lineage>
        <taxon>Bacteria</taxon>
        <taxon>Pseudomonadati</taxon>
        <taxon>Pseudomonadota</taxon>
        <taxon>Gammaproteobacteria</taxon>
        <taxon>Cellvibrionales</taxon>
        <taxon>Cellvibrionaceae</taxon>
        <taxon>Umboniibacter</taxon>
    </lineage>
</organism>
<evidence type="ECO:0000313" key="3">
    <source>
        <dbReference type="EMBL" id="RMA78771.1"/>
    </source>
</evidence>
<accession>A0A3M0A0W5</accession>
<dbReference type="InterPro" id="IPR050322">
    <property type="entry name" value="Fe-S_cluster_asmbl/transfer"/>
</dbReference>
<proteinExistence type="inferred from homology"/>
<dbReference type="RefSeq" id="WP_121877412.1">
    <property type="nucleotide sequence ID" value="NZ_REFJ01000005.1"/>
</dbReference>
<sequence>MTTAFDPTKELISVTDAAVDFLSAAAAKQPTKSVRFSTKPAGCSGYAYTLDFVDEVANSDVMVSAGNGLKIAVDTGSLAMLKGTIIDVEQLGLNRVIKYINPNVTGECGCGESFSVS</sequence>
<feature type="domain" description="Core" evidence="2">
    <location>
        <begin position="12"/>
        <end position="112"/>
    </location>
</feature>
<dbReference type="AlphaFoldDB" id="A0A3M0A0W5"/>
<dbReference type="InterPro" id="IPR035903">
    <property type="entry name" value="HesB-like_dom_sf"/>
</dbReference>